<reference evidence="6" key="2">
    <citation type="submission" date="2014-07" db="EMBL/GenBank/DDBJ databases">
        <title>Initial genome analysis of the psychrotolerant acidophile Acidithiobacillus ferrivorans CF27: insights into iron and sulfur oxidation pathways and into biofilm formation.</title>
        <authorList>
            <person name="Talla E."/>
            <person name="Hedrich S."/>
            <person name="Mangenot S."/>
            <person name="Ji B."/>
            <person name="Johnson D.B."/>
            <person name="Barbe V."/>
            <person name="Bonnefoy V."/>
        </authorList>
    </citation>
    <scope>NUCLEOTIDE SEQUENCE [LARGE SCALE GENOMIC DNA]</scope>
    <source>
        <strain evidence="6">CF27</strain>
    </source>
</reference>
<dbReference type="InterPro" id="IPR036388">
    <property type="entry name" value="WH-like_DNA-bd_sf"/>
</dbReference>
<dbReference type="CDD" id="cd00090">
    <property type="entry name" value="HTH_ARSR"/>
    <property type="match status" value="1"/>
</dbReference>
<dbReference type="NCBIfam" id="NF033788">
    <property type="entry name" value="HTH_metalloreg"/>
    <property type="match status" value="1"/>
</dbReference>
<evidence type="ECO:0000256" key="4">
    <source>
        <dbReference type="ARBA" id="ARBA00023163"/>
    </source>
</evidence>
<dbReference type="SMART" id="SM00418">
    <property type="entry name" value="HTH_ARSR"/>
    <property type="match status" value="1"/>
</dbReference>
<keyword evidence="2" id="KW-0805">Transcription regulation</keyword>
<keyword evidence="4" id="KW-0804">Transcription</keyword>
<dbReference type="RefSeq" id="WP_035194912.1">
    <property type="nucleotide sequence ID" value="NZ_CCCS020000054.1"/>
</dbReference>
<dbReference type="InterPro" id="IPR011991">
    <property type="entry name" value="ArsR-like_HTH"/>
</dbReference>
<reference evidence="6" key="1">
    <citation type="submission" date="2014-03" db="EMBL/GenBank/DDBJ databases">
        <authorList>
            <person name="Genoscope - CEA"/>
        </authorList>
    </citation>
    <scope>NUCLEOTIDE SEQUENCE [LARGE SCALE GENOMIC DNA]</scope>
    <source>
        <strain evidence="6">CF27</strain>
    </source>
</reference>
<organism evidence="6">
    <name type="scientific">Acidithiobacillus ferrivorans</name>
    <dbReference type="NCBI Taxonomy" id="160808"/>
    <lineage>
        <taxon>Bacteria</taxon>
        <taxon>Pseudomonadati</taxon>
        <taxon>Pseudomonadota</taxon>
        <taxon>Acidithiobacillia</taxon>
        <taxon>Acidithiobacillales</taxon>
        <taxon>Acidithiobacillaceae</taxon>
        <taxon>Acidithiobacillus</taxon>
    </lineage>
</organism>
<dbReference type="PANTHER" id="PTHR33154:SF18">
    <property type="entry name" value="ARSENICAL RESISTANCE OPERON REPRESSOR"/>
    <property type="match status" value="1"/>
</dbReference>
<sequence>MKDSNAAPRCRIRCFEAEKVAGIRDRLAEEEAQIARFARVFEVLGNRTRLRILLALAREELCVCDVAQVLDLSIAGASHQLRALHDRGWLHMRNDGKMVYYRLSPDALRQVLQEGRIFLEEGVAS</sequence>
<evidence type="ECO:0000313" key="6">
    <source>
        <dbReference type="EMBL" id="CDQ11713.1"/>
    </source>
</evidence>
<dbReference type="PROSITE" id="PS50987">
    <property type="entry name" value="HTH_ARSR_2"/>
    <property type="match status" value="1"/>
</dbReference>
<dbReference type="InterPro" id="IPR018334">
    <property type="entry name" value="ArsR_HTH"/>
</dbReference>
<dbReference type="AlphaFoldDB" id="A0A060UYC2"/>
<gene>
    <name evidence="6" type="ORF">AFERRI_580046</name>
</gene>
<dbReference type="InterPro" id="IPR051081">
    <property type="entry name" value="HTH_MetalResp_TranReg"/>
</dbReference>
<dbReference type="GO" id="GO:0046685">
    <property type="term" value="P:response to arsenic-containing substance"/>
    <property type="evidence" value="ECO:0007669"/>
    <property type="project" value="UniProtKB-KW"/>
</dbReference>
<dbReference type="Gene3D" id="1.10.10.10">
    <property type="entry name" value="Winged helix-like DNA-binding domain superfamily/Winged helix DNA-binding domain"/>
    <property type="match status" value="1"/>
</dbReference>
<dbReference type="GO" id="GO:0003700">
    <property type="term" value="F:DNA-binding transcription factor activity"/>
    <property type="evidence" value="ECO:0007669"/>
    <property type="project" value="InterPro"/>
</dbReference>
<evidence type="ECO:0000259" key="5">
    <source>
        <dbReference type="PROSITE" id="PS50987"/>
    </source>
</evidence>
<dbReference type="PROSITE" id="PS00846">
    <property type="entry name" value="HTH_ARSR_1"/>
    <property type="match status" value="1"/>
</dbReference>
<dbReference type="PANTHER" id="PTHR33154">
    <property type="entry name" value="TRANSCRIPTIONAL REGULATOR, ARSR FAMILY"/>
    <property type="match status" value="1"/>
</dbReference>
<evidence type="ECO:0000256" key="2">
    <source>
        <dbReference type="ARBA" id="ARBA00023015"/>
    </source>
</evidence>
<keyword evidence="1" id="KW-0059">Arsenical resistance</keyword>
<dbReference type="InterPro" id="IPR036390">
    <property type="entry name" value="WH_DNA-bd_sf"/>
</dbReference>
<dbReference type="InterPro" id="IPR001845">
    <property type="entry name" value="HTH_ArsR_DNA-bd_dom"/>
</dbReference>
<comment type="caution">
    <text evidence="6">The sequence shown here is derived from an EMBL/GenBank/DDBJ whole genome shotgun (WGS) entry which is preliminary data.</text>
</comment>
<protein>
    <submittedName>
        <fullName evidence="6">Transcriptional regulator, ArsR family</fullName>
    </submittedName>
</protein>
<feature type="domain" description="HTH arsR-type" evidence="5">
    <location>
        <begin position="29"/>
        <end position="123"/>
    </location>
</feature>
<keyword evidence="3" id="KW-0238">DNA-binding</keyword>
<evidence type="ECO:0000256" key="1">
    <source>
        <dbReference type="ARBA" id="ARBA00022849"/>
    </source>
</evidence>
<dbReference type="SUPFAM" id="SSF46785">
    <property type="entry name" value="Winged helix' DNA-binding domain"/>
    <property type="match status" value="1"/>
</dbReference>
<dbReference type="EMBL" id="CCCS020000054">
    <property type="protein sequence ID" value="CDQ11713.1"/>
    <property type="molecule type" value="Genomic_DNA"/>
</dbReference>
<evidence type="ECO:0000256" key="3">
    <source>
        <dbReference type="ARBA" id="ARBA00023125"/>
    </source>
</evidence>
<accession>A0A060UYC2</accession>
<dbReference type="Pfam" id="PF01022">
    <property type="entry name" value="HTH_5"/>
    <property type="match status" value="1"/>
</dbReference>
<dbReference type="PRINTS" id="PR00778">
    <property type="entry name" value="HTHARSR"/>
</dbReference>
<name>A0A060UYC2_9PROT</name>
<dbReference type="GO" id="GO:0003677">
    <property type="term" value="F:DNA binding"/>
    <property type="evidence" value="ECO:0007669"/>
    <property type="project" value="UniProtKB-KW"/>
</dbReference>
<proteinExistence type="predicted"/>